<proteinExistence type="inferred from homology"/>
<evidence type="ECO:0000256" key="1">
    <source>
        <dbReference type="ARBA" id="ARBA00005466"/>
    </source>
</evidence>
<dbReference type="InterPro" id="IPR006094">
    <property type="entry name" value="Oxid_FAD_bind_N"/>
</dbReference>
<dbReference type="AlphaFoldDB" id="A0A9W8TQW1"/>
<keyword evidence="8" id="KW-1185">Reference proteome</keyword>
<feature type="signal peptide" evidence="5">
    <location>
        <begin position="1"/>
        <end position="17"/>
    </location>
</feature>
<dbReference type="Proteomes" id="UP001148614">
    <property type="component" value="Unassembled WGS sequence"/>
</dbReference>
<keyword evidence="2" id="KW-0285">Flavoprotein</keyword>
<feature type="domain" description="FAD-binding PCMH-type" evidence="6">
    <location>
        <begin position="56"/>
        <end position="231"/>
    </location>
</feature>
<comment type="caution">
    <text evidence="7">The sequence shown here is derived from an EMBL/GenBank/DDBJ whole genome shotgun (WGS) entry which is preliminary data.</text>
</comment>
<dbReference type="PANTHER" id="PTHR42973:SF53">
    <property type="entry name" value="FAD-BINDING PCMH-TYPE DOMAIN-CONTAINING PROTEIN-RELATED"/>
    <property type="match status" value="1"/>
</dbReference>
<dbReference type="InterPro" id="IPR050416">
    <property type="entry name" value="FAD-linked_Oxidoreductase"/>
</dbReference>
<evidence type="ECO:0000256" key="5">
    <source>
        <dbReference type="SAM" id="SignalP"/>
    </source>
</evidence>
<evidence type="ECO:0000256" key="4">
    <source>
        <dbReference type="ARBA" id="ARBA00023002"/>
    </source>
</evidence>
<evidence type="ECO:0000259" key="6">
    <source>
        <dbReference type="PROSITE" id="PS51387"/>
    </source>
</evidence>
<keyword evidence="4" id="KW-0560">Oxidoreductase</keyword>
<evidence type="ECO:0000313" key="7">
    <source>
        <dbReference type="EMBL" id="KAJ3578650.1"/>
    </source>
</evidence>
<name>A0A9W8TQW1_9PEZI</name>
<evidence type="ECO:0000313" key="8">
    <source>
        <dbReference type="Proteomes" id="UP001148614"/>
    </source>
</evidence>
<protein>
    <recommendedName>
        <fullName evidence="6">FAD-binding PCMH-type domain-containing protein</fullName>
    </recommendedName>
</protein>
<dbReference type="GO" id="GO:0071949">
    <property type="term" value="F:FAD binding"/>
    <property type="evidence" value="ECO:0007669"/>
    <property type="project" value="InterPro"/>
</dbReference>
<reference evidence="7" key="1">
    <citation type="submission" date="2022-07" db="EMBL/GenBank/DDBJ databases">
        <title>Genome Sequence of Xylaria arbuscula.</title>
        <authorList>
            <person name="Buettner E."/>
        </authorList>
    </citation>
    <scope>NUCLEOTIDE SEQUENCE</scope>
    <source>
        <strain evidence="7">VT107</strain>
    </source>
</reference>
<dbReference type="InterPro" id="IPR016169">
    <property type="entry name" value="FAD-bd_PCMH_sub2"/>
</dbReference>
<feature type="chain" id="PRO_5040933246" description="FAD-binding PCMH-type domain-containing protein" evidence="5">
    <location>
        <begin position="18"/>
        <end position="499"/>
    </location>
</feature>
<dbReference type="GO" id="GO:0016491">
    <property type="term" value="F:oxidoreductase activity"/>
    <property type="evidence" value="ECO:0007669"/>
    <property type="project" value="UniProtKB-KW"/>
</dbReference>
<dbReference type="Gene3D" id="3.30.465.10">
    <property type="match status" value="1"/>
</dbReference>
<dbReference type="SUPFAM" id="SSF56176">
    <property type="entry name" value="FAD-binding/transporter-associated domain-like"/>
    <property type="match status" value="1"/>
</dbReference>
<evidence type="ECO:0000256" key="2">
    <source>
        <dbReference type="ARBA" id="ARBA00022630"/>
    </source>
</evidence>
<dbReference type="EMBL" id="JANPWZ010000186">
    <property type="protein sequence ID" value="KAJ3578650.1"/>
    <property type="molecule type" value="Genomic_DNA"/>
</dbReference>
<dbReference type="PROSITE" id="PS51387">
    <property type="entry name" value="FAD_PCMH"/>
    <property type="match status" value="1"/>
</dbReference>
<dbReference type="InterPro" id="IPR016166">
    <property type="entry name" value="FAD-bd_PCMH"/>
</dbReference>
<keyword evidence="3" id="KW-0274">FAD</keyword>
<gene>
    <name evidence="7" type="ORF">NPX13_g1910</name>
</gene>
<dbReference type="VEuPathDB" id="FungiDB:F4678DRAFT_473716"/>
<sequence length="499" mass="54229">MLKHTIITAALLSGTVARTRLSPCDALEAVGLRDRLITPNDTAYTSEVNSWWAKNGRQRADCFILPQTSKEVAITLTVLTDHNLCGSNFSIAVRSGGHSATGSSSTNNGVTIDLSHMNTTTYDPETNIASIQPGGKWQNVYKDLIEYSVTVTGGRDGDVGVGGFLLGGGNSYYSGRQGFGCDGVANYEVVLANGTIVYANQVQNADLWQALKGGGSNFGIVTRFDMEAVQAPPIFTDTRFLAREYSYAMVDAVVGFANSNKSIADDAFFTFFSHNLKDNADIFSVGVHVNTLGITDSITPFDEAKALPAFLNLTVVEDIATAAAQSQVASDAWSYGFTSTFNNDRRIAERAVELHEEFVESLKALMDPEDFFTQMFLQPFPSYRWSIGKQRGGNVLGLDHLTNNALLYTAGVGMLRDDAPRDQAHALLKDMKTKVAAFAKSVQGDMDFIYMNYADDDQSPLETYGSSNIEFMKGVAKKYDPAGVFQTRIPGGYKISNIL</sequence>
<dbReference type="PANTHER" id="PTHR42973">
    <property type="entry name" value="BINDING OXIDOREDUCTASE, PUTATIVE (AFU_ORTHOLOGUE AFUA_1G17690)-RELATED"/>
    <property type="match status" value="1"/>
</dbReference>
<evidence type="ECO:0000256" key="3">
    <source>
        <dbReference type="ARBA" id="ARBA00022827"/>
    </source>
</evidence>
<dbReference type="Pfam" id="PF01565">
    <property type="entry name" value="FAD_binding_4"/>
    <property type="match status" value="1"/>
</dbReference>
<comment type="similarity">
    <text evidence="1">Belongs to the oxygen-dependent FAD-linked oxidoreductase family.</text>
</comment>
<keyword evidence="5" id="KW-0732">Signal</keyword>
<dbReference type="InterPro" id="IPR036318">
    <property type="entry name" value="FAD-bd_PCMH-like_sf"/>
</dbReference>
<organism evidence="7 8">
    <name type="scientific">Xylaria arbuscula</name>
    <dbReference type="NCBI Taxonomy" id="114810"/>
    <lineage>
        <taxon>Eukaryota</taxon>
        <taxon>Fungi</taxon>
        <taxon>Dikarya</taxon>
        <taxon>Ascomycota</taxon>
        <taxon>Pezizomycotina</taxon>
        <taxon>Sordariomycetes</taxon>
        <taxon>Xylariomycetidae</taxon>
        <taxon>Xylariales</taxon>
        <taxon>Xylariaceae</taxon>
        <taxon>Xylaria</taxon>
    </lineage>
</organism>
<accession>A0A9W8TQW1</accession>